<dbReference type="RefSeq" id="WP_126398544.1">
    <property type="nucleotide sequence ID" value="NZ_CP034539.1"/>
</dbReference>
<gene>
    <name evidence="2" type="ORF">EJ357_45815</name>
</gene>
<dbReference type="OrthoDB" id="529448at2"/>
<feature type="transmembrane region" description="Helical" evidence="1">
    <location>
        <begin position="62"/>
        <end position="84"/>
    </location>
</feature>
<feature type="transmembrane region" description="Helical" evidence="1">
    <location>
        <begin position="220"/>
        <end position="244"/>
    </location>
</feature>
<evidence type="ECO:0000313" key="3">
    <source>
        <dbReference type="Proteomes" id="UP000280298"/>
    </source>
</evidence>
<dbReference type="KEGG" id="scya:EJ357_45815"/>
<proteinExistence type="predicted"/>
<evidence type="ECO:0008006" key="4">
    <source>
        <dbReference type="Google" id="ProtNLM"/>
    </source>
</evidence>
<name>A0A3Q9F102_9ACTN</name>
<keyword evidence="1" id="KW-0812">Transmembrane</keyword>
<keyword evidence="3" id="KW-1185">Reference proteome</keyword>
<keyword evidence="1" id="KW-1133">Transmembrane helix</keyword>
<accession>A0A3Q9F102</accession>
<evidence type="ECO:0000256" key="1">
    <source>
        <dbReference type="SAM" id="Phobius"/>
    </source>
</evidence>
<dbReference type="Proteomes" id="UP000280298">
    <property type="component" value="Chromosome"/>
</dbReference>
<dbReference type="AlphaFoldDB" id="A0A3Q9F102"/>
<keyword evidence="1" id="KW-0472">Membrane</keyword>
<evidence type="ECO:0000313" key="2">
    <source>
        <dbReference type="EMBL" id="AZQ39842.1"/>
    </source>
</evidence>
<sequence length="302" mass="33057">MNTFLAELGKKVAERWLSLLVLPGTLYLAVAAAGATVLRHGDWYDLGMLANHVNRIAARRRGAGQVVLASAALLLGSAGVGLVAQSVGSGVARLWLATGRGPVGRRLTEQRRRNWQKAHQAYRRVLLERYRRQQGWGEAGDSDPLPDSARLLVLRNRICLVEPDRPTWIADRMRAAGERVHQAYDLDLTAAWPRLWLCMPEASRAEIATAQVAFTSACRLAGWGLLYVVLAVWWWPATVIAGAIMGTAWQRGRAATAVLAELVESAVDLYGRDLAQALGLACPDAFTPDHRAALTRMLRKGV</sequence>
<protein>
    <recommendedName>
        <fullName evidence="4">Vegetative cell wall protein gp1</fullName>
    </recommendedName>
</protein>
<reference evidence="2 3" key="1">
    <citation type="journal article" date="2019" name="Int. J. Syst. Evol. Microbiol.">
        <title>Streptomyces cyaneochromogenes sp. nov., a blue pigment-producing actinomycete from manganese-contaminated soil.</title>
        <authorList>
            <person name="Tang X."/>
            <person name="Zhao J."/>
            <person name="Li K."/>
            <person name="Chen Z."/>
            <person name="Sun Y."/>
            <person name="Gao J."/>
        </authorList>
    </citation>
    <scope>NUCLEOTIDE SEQUENCE [LARGE SCALE GENOMIC DNA]</scope>
    <source>
        <strain evidence="2 3">MK-45</strain>
    </source>
</reference>
<organism evidence="2 3">
    <name type="scientific">Streptomyces cyaneochromogenes</name>
    <dbReference type="NCBI Taxonomy" id="2496836"/>
    <lineage>
        <taxon>Bacteria</taxon>
        <taxon>Bacillati</taxon>
        <taxon>Actinomycetota</taxon>
        <taxon>Actinomycetes</taxon>
        <taxon>Kitasatosporales</taxon>
        <taxon>Streptomycetaceae</taxon>
        <taxon>Streptomyces</taxon>
    </lineage>
</organism>
<feature type="transmembrane region" description="Helical" evidence="1">
    <location>
        <begin position="20"/>
        <end position="41"/>
    </location>
</feature>
<dbReference type="EMBL" id="CP034539">
    <property type="protein sequence ID" value="AZQ39842.1"/>
    <property type="molecule type" value="Genomic_DNA"/>
</dbReference>